<comment type="caution">
    <text evidence="3">The sequence shown here is derived from an EMBL/GenBank/DDBJ whole genome shotgun (WGS) entry which is preliminary data.</text>
</comment>
<feature type="compositionally biased region" description="Low complexity" evidence="1">
    <location>
        <begin position="241"/>
        <end position="253"/>
    </location>
</feature>
<accession>A0ABU4G484</accession>
<dbReference type="Proteomes" id="UP001282284">
    <property type="component" value="Unassembled WGS sequence"/>
</dbReference>
<evidence type="ECO:0000259" key="2">
    <source>
        <dbReference type="Pfam" id="PF02120"/>
    </source>
</evidence>
<dbReference type="Pfam" id="PF02120">
    <property type="entry name" value="Flg_hook"/>
    <property type="match status" value="1"/>
</dbReference>
<dbReference type="InterPro" id="IPR021136">
    <property type="entry name" value="Flagellar_hook_control-like_C"/>
</dbReference>
<feature type="compositionally biased region" description="Polar residues" evidence="1">
    <location>
        <begin position="254"/>
        <end position="287"/>
    </location>
</feature>
<feature type="region of interest" description="Disordered" evidence="1">
    <location>
        <begin position="241"/>
        <end position="287"/>
    </location>
</feature>
<protein>
    <submittedName>
        <fullName evidence="3">Flagellar hook-length control protein FliK</fullName>
    </submittedName>
</protein>
<dbReference type="EMBL" id="JAUBDI010000001">
    <property type="protein sequence ID" value="MDW0111778.1"/>
    <property type="molecule type" value="Genomic_DNA"/>
</dbReference>
<dbReference type="CDD" id="cd17470">
    <property type="entry name" value="T3SS_Flik_C"/>
    <property type="match status" value="1"/>
</dbReference>
<feature type="compositionally biased region" description="Low complexity" evidence="1">
    <location>
        <begin position="392"/>
        <end position="405"/>
    </location>
</feature>
<dbReference type="InterPro" id="IPR038610">
    <property type="entry name" value="FliK-like_C_sf"/>
</dbReference>
<evidence type="ECO:0000256" key="1">
    <source>
        <dbReference type="SAM" id="MobiDB-lite"/>
    </source>
</evidence>
<evidence type="ECO:0000313" key="3">
    <source>
        <dbReference type="EMBL" id="MDW0111778.1"/>
    </source>
</evidence>
<evidence type="ECO:0000313" key="4">
    <source>
        <dbReference type="Proteomes" id="UP001282284"/>
    </source>
</evidence>
<feature type="domain" description="Flagellar hook-length control protein-like C-terminal" evidence="2">
    <location>
        <begin position="308"/>
        <end position="379"/>
    </location>
</feature>
<sequence length="424" mass="47287">MNISALQSLVIGNPTTVKLGNEQSSSSTKSFGSVFGQMMATPKDSSGSQSSGNIDVHYLKDVLQANTLEDLKEALSAIPGFDSTELTETINSLTSASSVEEILATLMVEPEQFLDDLKKLFVEAGLPEEEFNHQLETVDVWTMIGFLEEVGVAFYEKLGETMDKNLTPNEKVSVVSFLKMVEFLAAHSDMTVTMDQKLSSFTTMYQLTLEQLQTRLQTTPISKQGYMQLLQDKVNVQIVRSNESSSTDNGSSSKQPDTTSQGNVSSTTHASIKTEFSLSQEPNTSNRSETLMREMQLLLKRSNFGQVGGSTRMLIKLYPEHLGQIRIELHEANGVLSARILASTSLAKGMLDSQLHQLRHAFAQQNLQVDRIDISQSIQDPSRSDREQSFNEQFRQRQQPSEQQQNNTPEDETSFEEYLIELEV</sequence>
<organism evidence="3 4">
    <name type="scientific">Sporosarcina saromensis</name>
    <dbReference type="NCBI Taxonomy" id="359365"/>
    <lineage>
        <taxon>Bacteria</taxon>
        <taxon>Bacillati</taxon>
        <taxon>Bacillota</taxon>
        <taxon>Bacilli</taxon>
        <taxon>Bacillales</taxon>
        <taxon>Caryophanaceae</taxon>
        <taxon>Sporosarcina</taxon>
    </lineage>
</organism>
<gene>
    <name evidence="3" type="ORF">QT711_01180</name>
</gene>
<reference evidence="3 4" key="1">
    <citation type="submission" date="2023-06" db="EMBL/GenBank/DDBJ databases">
        <title>Sporosarcina sp. nov., isolated from Korean traditional fermented seafood 'Jeotgal'.</title>
        <authorList>
            <person name="Yang A.I."/>
            <person name="Shin N.-R."/>
        </authorList>
    </citation>
    <scope>NUCLEOTIDE SEQUENCE [LARGE SCALE GENOMIC DNA]</scope>
    <source>
        <strain evidence="3 4">KCTC13119</strain>
    </source>
</reference>
<keyword evidence="3" id="KW-0969">Cilium</keyword>
<feature type="region of interest" description="Disordered" evidence="1">
    <location>
        <begin position="377"/>
        <end position="414"/>
    </location>
</feature>
<keyword evidence="3" id="KW-0966">Cell projection</keyword>
<dbReference type="RefSeq" id="WP_317941659.1">
    <property type="nucleotide sequence ID" value="NZ_JAUBDI010000001.1"/>
</dbReference>
<name>A0ABU4G484_9BACL</name>
<proteinExistence type="predicted"/>
<keyword evidence="3" id="KW-0282">Flagellum</keyword>
<keyword evidence="4" id="KW-1185">Reference proteome</keyword>
<dbReference type="Gene3D" id="3.30.750.140">
    <property type="match status" value="1"/>
</dbReference>